<protein>
    <submittedName>
        <fullName evidence="6">Alcohol dehydrogenase class IV</fullName>
    </submittedName>
</protein>
<dbReference type="Pfam" id="PF00465">
    <property type="entry name" value="Fe-ADH"/>
    <property type="match status" value="1"/>
</dbReference>
<comment type="similarity">
    <text evidence="1">Belongs to the iron-containing alcohol dehydrogenase family.</text>
</comment>
<dbReference type="Proteomes" id="UP001314903">
    <property type="component" value="Unassembled WGS sequence"/>
</dbReference>
<evidence type="ECO:0000256" key="3">
    <source>
        <dbReference type="ARBA" id="ARBA00023027"/>
    </source>
</evidence>
<sequence>MHTFGLKTQILSGEGSLEYIETLNVNSVCIVTDMTMIKIGALARIAKVLDKASIKYRIFDSVEADPSLDTVRKGLNHIIENKPDALIAVGGGSVIDAAKAIMFFCIKTKEELVHKSEIHKPLFIAIPTTSGTGSEVTSFSVITDYSASTKIPLTDPLMLPDIAILDAGFTLSVPPFVTADTGMDVITHALEAYVSNSAGSFSDVYAEKALDLALKNLITAYEKGSDVKARQNMHDASCMAGIAFTNAGLGINHSLAHAIGGRFKISHGRANAILMPHIISFNSGLLDKTTEIYGEKYDQIAKKLGLNLATREERIIAFIELIKKLNEIMGIQSSFRAYGINENDFIKVISEMANSALGDICTDSNPKKATKFDLEKLLKLAFQ</sequence>
<keyword evidence="3" id="KW-0520">NAD</keyword>
<dbReference type="CDD" id="cd08180">
    <property type="entry name" value="PDD"/>
    <property type="match status" value="1"/>
</dbReference>
<dbReference type="PANTHER" id="PTHR11496:SF102">
    <property type="entry name" value="ALCOHOL DEHYDROGENASE 4"/>
    <property type="match status" value="1"/>
</dbReference>
<dbReference type="InterPro" id="IPR039697">
    <property type="entry name" value="Alcohol_dehydrogenase_Fe"/>
</dbReference>
<dbReference type="Pfam" id="PF25137">
    <property type="entry name" value="ADH_Fe_C"/>
    <property type="match status" value="1"/>
</dbReference>
<evidence type="ECO:0000313" key="7">
    <source>
        <dbReference type="Proteomes" id="UP001314903"/>
    </source>
</evidence>
<name>A0ABS4KK38_9FIRM</name>
<dbReference type="PANTHER" id="PTHR11496">
    <property type="entry name" value="ALCOHOL DEHYDROGENASE"/>
    <property type="match status" value="1"/>
</dbReference>
<proteinExistence type="inferred from homology"/>
<keyword evidence="2" id="KW-0560">Oxidoreductase</keyword>
<feature type="domain" description="Fe-containing alcohol dehydrogenase-like C-terminal" evidence="5">
    <location>
        <begin position="178"/>
        <end position="381"/>
    </location>
</feature>
<dbReference type="Gene3D" id="3.40.50.1970">
    <property type="match status" value="1"/>
</dbReference>
<dbReference type="InterPro" id="IPR056798">
    <property type="entry name" value="ADH_Fe_C"/>
</dbReference>
<feature type="domain" description="Alcohol dehydrogenase iron-type/glycerol dehydrogenase GldA" evidence="4">
    <location>
        <begin position="8"/>
        <end position="166"/>
    </location>
</feature>
<comment type="caution">
    <text evidence="6">The sequence shown here is derived from an EMBL/GenBank/DDBJ whole genome shotgun (WGS) entry which is preliminary data.</text>
</comment>
<accession>A0ABS4KK38</accession>
<evidence type="ECO:0000256" key="1">
    <source>
        <dbReference type="ARBA" id="ARBA00007358"/>
    </source>
</evidence>
<dbReference type="PROSITE" id="PS00913">
    <property type="entry name" value="ADH_IRON_1"/>
    <property type="match status" value="1"/>
</dbReference>
<evidence type="ECO:0000256" key="2">
    <source>
        <dbReference type="ARBA" id="ARBA00023002"/>
    </source>
</evidence>
<dbReference type="EMBL" id="JAGGLI010000022">
    <property type="protein sequence ID" value="MBP2028158.1"/>
    <property type="molecule type" value="Genomic_DNA"/>
</dbReference>
<dbReference type="InterPro" id="IPR001670">
    <property type="entry name" value="ADH_Fe/GldA"/>
</dbReference>
<dbReference type="Gene3D" id="1.20.1090.10">
    <property type="entry name" value="Dehydroquinate synthase-like - alpha domain"/>
    <property type="match status" value="1"/>
</dbReference>
<gene>
    <name evidence="6" type="ORF">J2Z35_001959</name>
</gene>
<reference evidence="6 7" key="1">
    <citation type="submission" date="2021-03" db="EMBL/GenBank/DDBJ databases">
        <title>Genomic Encyclopedia of Type Strains, Phase IV (KMG-IV): sequencing the most valuable type-strain genomes for metagenomic binning, comparative biology and taxonomic classification.</title>
        <authorList>
            <person name="Goeker M."/>
        </authorList>
    </citation>
    <scope>NUCLEOTIDE SEQUENCE [LARGE SCALE GENOMIC DNA]</scope>
    <source>
        <strain evidence="6 7">DSM 27512</strain>
    </source>
</reference>
<keyword evidence="7" id="KW-1185">Reference proteome</keyword>
<evidence type="ECO:0000259" key="4">
    <source>
        <dbReference type="Pfam" id="PF00465"/>
    </source>
</evidence>
<dbReference type="RefSeq" id="WP_209661211.1">
    <property type="nucleotide sequence ID" value="NZ_JAGGLI010000022.1"/>
</dbReference>
<organism evidence="6 7">
    <name type="scientific">Acetoanaerobium pronyense</name>
    <dbReference type="NCBI Taxonomy" id="1482736"/>
    <lineage>
        <taxon>Bacteria</taxon>
        <taxon>Bacillati</taxon>
        <taxon>Bacillota</taxon>
        <taxon>Clostridia</taxon>
        <taxon>Peptostreptococcales</taxon>
        <taxon>Filifactoraceae</taxon>
        <taxon>Acetoanaerobium</taxon>
    </lineage>
</organism>
<evidence type="ECO:0000313" key="6">
    <source>
        <dbReference type="EMBL" id="MBP2028158.1"/>
    </source>
</evidence>
<evidence type="ECO:0000259" key="5">
    <source>
        <dbReference type="Pfam" id="PF25137"/>
    </source>
</evidence>
<dbReference type="SUPFAM" id="SSF56796">
    <property type="entry name" value="Dehydroquinate synthase-like"/>
    <property type="match status" value="1"/>
</dbReference>
<dbReference type="InterPro" id="IPR018211">
    <property type="entry name" value="ADH_Fe_CS"/>
</dbReference>